<reference evidence="1 2" key="1">
    <citation type="journal article" date="2016" name="Mol. Biol. Evol.">
        <title>Comparative Genomics of Early-Diverging Mushroom-Forming Fungi Provides Insights into the Origins of Lignocellulose Decay Capabilities.</title>
        <authorList>
            <person name="Nagy L.G."/>
            <person name="Riley R."/>
            <person name="Tritt A."/>
            <person name="Adam C."/>
            <person name="Daum C."/>
            <person name="Floudas D."/>
            <person name="Sun H."/>
            <person name="Yadav J.S."/>
            <person name="Pangilinan J."/>
            <person name="Larsson K.H."/>
            <person name="Matsuura K."/>
            <person name="Barry K."/>
            <person name="Labutti K."/>
            <person name="Kuo R."/>
            <person name="Ohm R.A."/>
            <person name="Bhattacharya S.S."/>
            <person name="Shirouzu T."/>
            <person name="Yoshinaga Y."/>
            <person name="Martin F.M."/>
            <person name="Grigoriev I.V."/>
            <person name="Hibbett D.S."/>
        </authorList>
    </citation>
    <scope>NUCLEOTIDE SEQUENCE [LARGE SCALE GENOMIC DNA]</scope>
    <source>
        <strain evidence="1 2">HHB9708</strain>
    </source>
</reference>
<organism evidence="1 2">
    <name type="scientific">Sistotremastrum niveocremeum HHB9708</name>
    <dbReference type="NCBI Taxonomy" id="1314777"/>
    <lineage>
        <taxon>Eukaryota</taxon>
        <taxon>Fungi</taxon>
        <taxon>Dikarya</taxon>
        <taxon>Basidiomycota</taxon>
        <taxon>Agaricomycotina</taxon>
        <taxon>Agaricomycetes</taxon>
        <taxon>Sistotremastrales</taxon>
        <taxon>Sistotremastraceae</taxon>
        <taxon>Sertulicium</taxon>
        <taxon>Sertulicium niveocremeum</taxon>
    </lineage>
</organism>
<name>A0A164TLK6_9AGAM</name>
<dbReference type="Gene3D" id="3.10.129.10">
    <property type="entry name" value="Hotdog Thioesterase"/>
    <property type="match status" value="1"/>
</dbReference>
<dbReference type="PANTHER" id="PTHR28152">
    <property type="entry name" value="HYDROXYACYL-THIOESTER DEHYDRATASE TYPE 2, MITOCHONDRIAL"/>
    <property type="match status" value="1"/>
</dbReference>
<accession>A0A164TLK6</accession>
<proteinExistence type="predicted"/>
<dbReference type="SUPFAM" id="SSF54637">
    <property type="entry name" value="Thioesterase/thiol ester dehydrase-isomerase"/>
    <property type="match status" value="1"/>
</dbReference>
<dbReference type="OrthoDB" id="3257538at2759"/>
<evidence type="ECO:0000313" key="1">
    <source>
        <dbReference type="EMBL" id="KZS92472.1"/>
    </source>
</evidence>
<keyword evidence="2" id="KW-1185">Reference proteome</keyword>
<dbReference type="AlphaFoldDB" id="A0A164TLK6"/>
<protein>
    <recommendedName>
        <fullName evidence="3">MaoC-like domain-containing protein</fullName>
    </recommendedName>
</protein>
<dbReference type="EMBL" id="KV419410">
    <property type="protein sequence ID" value="KZS92472.1"/>
    <property type="molecule type" value="Genomic_DNA"/>
</dbReference>
<dbReference type="InterPro" id="IPR029069">
    <property type="entry name" value="HotDog_dom_sf"/>
</dbReference>
<dbReference type="GO" id="GO:0019171">
    <property type="term" value="F:(3R)-hydroxyacyl-[acyl-carrier-protein] dehydratase activity"/>
    <property type="evidence" value="ECO:0007669"/>
    <property type="project" value="TreeGrafter"/>
</dbReference>
<dbReference type="PANTHER" id="PTHR28152:SF1">
    <property type="entry name" value="HYDROXYACYL-THIOESTER DEHYDRATASE TYPE 2, MITOCHONDRIAL"/>
    <property type="match status" value="1"/>
</dbReference>
<sequence length="372" mass="42097">MFRRSSLRLTSHCRAFSSAKYPGQGLLNIIRLEQIYQWELDVETEPPPASVSLGQVSQPQAEQLWALLPTRNPPHERGGDLLPNLLEIHGSGAVYNEFEPPPLAPGFTLATPSLYEWSPTSRLNKDGTDPNELPSLPPEFPRRMWVSGKLTFPVRSPIPVEECFRVVRQLAHVSLKDAEGDRPKLFVTHRLGYFPRYMPPWEVGNPEHALMEEERTHVYLPANFKRKPTKNPKLPPADFEFSYVPTSSMLFQFSALTYNAHKIHLDKEYAREEEGLEGLAVHGPLTALMLLELATLKCCKDQRQRIRSFSYKATNPLIADELCELKGAVTSRKKGVQMVQLWATNPRGVVGMTAEAEVETIKETTEKKVSED</sequence>
<evidence type="ECO:0008006" key="3">
    <source>
        <dbReference type="Google" id="ProtNLM"/>
    </source>
</evidence>
<evidence type="ECO:0000313" key="2">
    <source>
        <dbReference type="Proteomes" id="UP000076722"/>
    </source>
</evidence>
<dbReference type="Proteomes" id="UP000076722">
    <property type="component" value="Unassembled WGS sequence"/>
</dbReference>
<dbReference type="InterPro" id="IPR052741">
    <property type="entry name" value="Mitochondrial_HTD2"/>
</dbReference>
<dbReference type="STRING" id="1314777.A0A164TLK6"/>
<gene>
    <name evidence="1" type="ORF">SISNIDRAFT_455673</name>
</gene>
<dbReference type="GO" id="GO:0005739">
    <property type="term" value="C:mitochondrion"/>
    <property type="evidence" value="ECO:0007669"/>
    <property type="project" value="TreeGrafter"/>
</dbReference>